<dbReference type="HAMAP" id="MF_00009">
    <property type="entry name" value="Endoribonucl_YbeY"/>
    <property type="match status" value="1"/>
</dbReference>
<dbReference type="InterPro" id="IPR002036">
    <property type="entry name" value="YbeY"/>
</dbReference>
<dbReference type="InterPro" id="IPR023091">
    <property type="entry name" value="MetalPrtase_cat_dom_sf_prd"/>
</dbReference>
<proteinExistence type="inferred from homology"/>
<keyword evidence="5" id="KW-0255">Endonuclease</keyword>
<dbReference type="PANTHER" id="PTHR46986:SF1">
    <property type="entry name" value="ENDORIBONUCLEASE YBEY, CHLOROPLASTIC"/>
    <property type="match status" value="1"/>
</dbReference>
<evidence type="ECO:0000256" key="1">
    <source>
        <dbReference type="ARBA" id="ARBA00001947"/>
    </source>
</evidence>
<organism evidence="8">
    <name type="scientific">marine metagenome</name>
    <dbReference type="NCBI Taxonomy" id="408172"/>
    <lineage>
        <taxon>unclassified sequences</taxon>
        <taxon>metagenomes</taxon>
        <taxon>ecological metagenomes</taxon>
    </lineage>
</organism>
<evidence type="ECO:0000256" key="3">
    <source>
        <dbReference type="ARBA" id="ARBA00022722"/>
    </source>
</evidence>
<keyword evidence="4" id="KW-0479">Metal-binding</keyword>
<feature type="non-terminal residue" evidence="8">
    <location>
        <position position="1"/>
    </location>
</feature>
<dbReference type="GO" id="GO:0004222">
    <property type="term" value="F:metalloendopeptidase activity"/>
    <property type="evidence" value="ECO:0007669"/>
    <property type="project" value="InterPro"/>
</dbReference>
<dbReference type="GO" id="GO:0006364">
    <property type="term" value="P:rRNA processing"/>
    <property type="evidence" value="ECO:0007669"/>
    <property type="project" value="InterPro"/>
</dbReference>
<dbReference type="GO" id="GO:0004519">
    <property type="term" value="F:endonuclease activity"/>
    <property type="evidence" value="ECO:0007669"/>
    <property type="project" value="UniProtKB-KW"/>
</dbReference>
<evidence type="ECO:0000256" key="7">
    <source>
        <dbReference type="ARBA" id="ARBA00022833"/>
    </source>
</evidence>
<evidence type="ECO:0008006" key="9">
    <source>
        <dbReference type="Google" id="ProtNLM"/>
    </source>
</evidence>
<dbReference type="AlphaFoldDB" id="A0A381TRX2"/>
<evidence type="ECO:0000313" key="8">
    <source>
        <dbReference type="EMBL" id="SVA18211.1"/>
    </source>
</evidence>
<dbReference type="NCBIfam" id="TIGR00043">
    <property type="entry name" value="rRNA maturation RNase YbeY"/>
    <property type="match status" value="1"/>
</dbReference>
<dbReference type="EMBL" id="UINC01004978">
    <property type="protein sequence ID" value="SVA18211.1"/>
    <property type="molecule type" value="Genomic_DNA"/>
</dbReference>
<evidence type="ECO:0000256" key="2">
    <source>
        <dbReference type="ARBA" id="ARBA00010875"/>
    </source>
</evidence>
<comment type="cofactor">
    <cofactor evidence="1">
        <name>Zn(2+)</name>
        <dbReference type="ChEBI" id="CHEBI:29105"/>
    </cofactor>
</comment>
<gene>
    <name evidence="8" type="ORF">METZ01_LOCUS71065</name>
</gene>
<keyword evidence="3" id="KW-0540">Nuclease</keyword>
<evidence type="ECO:0000256" key="5">
    <source>
        <dbReference type="ARBA" id="ARBA00022759"/>
    </source>
</evidence>
<evidence type="ECO:0000256" key="4">
    <source>
        <dbReference type="ARBA" id="ARBA00022723"/>
    </source>
</evidence>
<keyword evidence="7" id="KW-0862">Zinc</keyword>
<evidence type="ECO:0000256" key="6">
    <source>
        <dbReference type="ARBA" id="ARBA00022801"/>
    </source>
</evidence>
<dbReference type="Gene3D" id="3.40.390.30">
    <property type="entry name" value="Metalloproteases ('zincins'), catalytic domain"/>
    <property type="match status" value="1"/>
</dbReference>
<dbReference type="PANTHER" id="PTHR46986">
    <property type="entry name" value="ENDORIBONUCLEASE YBEY, CHLOROPLASTIC"/>
    <property type="match status" value="1"/>
</dbReference>
<dbReference type="GO" id="GO:0046872">
    <property type="term" value="F:metal ion binding"/>
    <property type="evidence" value="ECO:0007669"/>
    <property type="project" value="UniProtKB-KW"/>
</dbReference>
<comment type="similarity">
    <text evidence="2">Belongs to the endoribonuclease YbeY family.</text>
</comment>
<dbReference type="Pfam" id="PF02130">
    <property type="entry name" value="YbeY"/>
    <property type="match status" value="1"/>
</dbReference>
<sequence length="181" mass="20320">VNQLKRNIEIYIPRIYGSQISTRNIEQAALLVLDIVIPDISCQLSISLCSSVAIRKVNLEYRGEDKVTDVLSFSSEFPGEWQGVELQEENTKIEQFLLPPNQLPTIGEILICFPEAKRGAKKNGSTILKEIALLVIHGILHVLGYDHGNTSDKARMWKIQKRALSEFMELSDNPGPNHPTI</sequence>
<protein>
    <recommendedName>
        <fullName evidence="9">rRNA maturation RNase YbeY</fullName>
    </recommendedName>
</protein>
<accession>A0A381TRX2</accession>
<name>A0A381TRX2_9ZZZZ</name>
<reference evidence="8" key="1">
    <citation type="submission" date="2018-05" db="EMBL/GenBank/DDBJ databases">
        <authorList>
            <person name="Lanie J.A."/>
            <person name="Ng W.-L."/>
            <person name="Kazmierczak K.M."/>
            <person name="Andrzejewski T.M."/>
            <person name="Davidsen T.M."/>
            <person name="Wayne K.J."/>
            <person name="Tettelin H."/>
            <person name="Glass J.I."/>
            <person name="Rusch D."/>
            <person name="Podicherti R."/>
            <person name="Tsui H.-C.T."/>
            <person name="Winkler M.E."/>
        </authorList>
    </citation>
    <scope>NUCLEOTIDE SEQUENCE</scope>
</reference>
<keyword evidence="6" id="KW-0378">Hydrolase</keyword>
<dbReference type="SUPFAM" id="SSF55486">
    <property type="entry name" value="Metalloproteases ('zincins'), catalytic domain"/>
    <property type="match status" value="1"/>
</dbReference>